<comment type="caution">
    <text evidence="1">The sequence shown here is derived from an EMBL/GenBank/DDBJ whole genome shotgun (WGS) entry which is preliminary data.</text>
</comment>
<organism evidence="1 2">
    <name type="scientific">Alligator mississippiensis</name>
    <name type="common">American alligator</name>
    <dbReference type="NCBI Taxonomy" id="8496"/>
    <lineage>
        <taxon>Eukaryota</taxon>
        <taxon>Metazoa</taxon>
        <taxon>Chordata</taxon>
        <taxon>Craniata</taxon>
        <taxon>Vertebrata</taxon>
        <taxon>Euteleostomi</taxon>
        <taxon>Archelosauria</taxon>
        <taxon>Archosauria</taxon>
        <taxon>Crocodylia</taxon>
        <taxon>Alligatoridae</taxon>
        <taxon>Alligatorinae</taxon>
        <taxon>Alligator</taxon>
    </lineage>
</organism>
<dbReference type="EMBL" id="AKHW03006215">
    <property type="protein sequence ID" value="KYO23294.1"/>
    <property type="molecule type" value="Genomic_DNA"/>
</dbReference>
<dbReference type="Proteomes" id="UP000050525">
    <property type="component" value="Unassembled WGS sequence"/>
</dbReference>
<proteinExistence type="predicted"/>
<name>A0A151MFJ7_ALLMI</name>
<dbReference type="AlphaFoldDB" id="A0A151MFJ7"/>
<accession>A0A151MFJ7</accession>
<evidence type="ECO:0000313" key="1">
    <source>
        <dbReference type="EMBL" id="KYO23294.1"/>
    </source>
</evidence>
<reference evidence="1 2" key="1">
    <citation type="journal article" date="2012" name="Genome Biol.">
        <title>Sequencing three crocodilian genomes to illuminate the evolution of archosaurs and amniotes.</title>
        <authorList>
            <person name="St John J.A."/>
            <person name="Braun E.L."/>
            <person name="Isberg S.R."/>
            <person name="Miles L.G."/>
            <person name="Chong A.Y."/>
            <person name="Gongora J."/>
            <person name="Dalzell P."/>
            <person name="Moran C."/>
            <person name="Bed'hom B."/>
            <person name="Abzhanov A."/>
            <person name="Burgess S.C."/>
            <person name="Cooksey A.M."/>
            <person name="Castoe T.A."/>
            <person name="Crawford N.G."/>
            <person name="Densmore L.D."/>
            <person name="Drew J.C."/>
            <person name="Edwards S.V."/>
            <person name="Faircloth B.C."/>
            <person name="Fujita M.K."/>
            <person name="Greenwold M.J."/>
            <person name="Hoffmann F.G."/>
            <person name="Howard J.M."/>
            <person name="Iguchi T."/>
            <person name="Janes D.E."/>
            <person name="Khan S.Y."/>
            <person name="Kohno S."/>
            <person name="de Koning A.J."/>
            <person name="Lance S.L."/>
            <person name="McCarthy F.M."/>
            <person name="McCormack J.E."/>
            <person name="Merchant M.E."/>
            <person name="Peterson D.G."/>
            <person name="Pollock D.D."/>
            <person name="Pourmand N."/>
            <person name="Raney B.J."/>
            <person name="Roessler K.A."/>
            <person name="Sanford J.R."/>
            <person name="Sawyer R.H."/>
            <person name="Schmidt C.J."/>
            <person name="Triplett E.W."/>
            <person name="Tuberville T.D."/>
            <person name="Venegas-Anaya M."/>
            <person name="Howard J.T."/>
            <person name="Jarvis E.D."/>
            <person name="Guillette L.J.Jr."/>
            <person name="Glenn T.C."/>
            <person name="Green R.E."/>
            <person name="Ray D.A."/>
        </authorList>
    </citation>
    <scope>NUCLEOTIDE SEQUENCE [LARGE SCALE GENOMIC DNA]</scope>
    <source>
        <strain evidence="1">KSC_2009_1</strain>
    </source>
</reference>
<protein>
    <submittedName>
        <fullName evidence="1">Uncharacterized protein</fullName>
    </submittedName>
</protein>
<gene>
    <name evidence="1" type="ORF">Y1Q_0005698</name>
</gene>
<sequence>MALLKGHWLHFERQDKVLRLPCSPVKAATIYGDEGSRESAVKQMEMVLAWHSSCENAVRKREAILE</sequence>
<keyword evidence="2" id="KW-1185">Reference proteome</keyword>
<evidence type="ECO:0000313" key="2">
    <source>
        <dbReference type="Proteomes" id="UP000050525"/>
    </source>
</evidence>